<gene>
    <name evidence="1" type="ORF">C8N47_10692</name>
</gene>
<evidence type="ECO:0000313" key="2">
    <source>
        <dbReference type="Proteomes" id="UP000243525"/>
    </source>
</evidence>
<organism evidence="1 2">
    <name type="scientific">Mangrovibacterium marinum</name>
    <dbReference type="NCBI Taxonomy" id="1639118"/>
    <lineage>
        <taxon>Bacteria</taxon>
        <taxon>Pseudomonadati</taxon>
        <taxon>Bacteroidota</taxon>
        <taxon>Bacteroidia</taxon>
        <taxon>Marinilabiliales</taxon>
        <taxon>Prolixibacteraceae</taxon>
        <taxon>Mangrovibacterium</taxon>
    </lineage>
</organism>
<evidence type="ECO:0000313" key="1">
    <source>
        <dbReference type="EMBL" id="PTN08994.1"/>
    </source>
</evidence>
<keyword evidence="2" id="KW-1185">Reference proteome</keyword>
<reference evidence="1 2" key="1">
    <citation type="submission" date="2018-04" db="EMBL/GenBank/DDBJ databases">
        <title>Genomic Encyclopedia of Archaeal and Bacterial Type Strains, Phase II (KMG-II): from individual species to whole genera.</title>
        <authorList>
            <person name="Goeker M."/>
        </authorList>
    </citation>
    <scope>NUCLEOTIDE SEQUENCE [LARGE SCALE GENOMIC DNA]</scope>
    <source>
        <strain evidence="1 2">DSM 28823</strain>
    </source>
</reference>
<dbReference type="EMBL" id="QAAD01000006">
    <property type="protein sequence ID" value="PTN08994.1"/>
    <property type="molecule type" value="Genomic_DNA"/>
</dbReference>
<name>A0A2T5C2M8_9BACT</name>
<sequence>MDSFIGIFCFTILQHLLNRIGFQSFTKTNVIQE</sequence>
<comment type="caution">
    <text evidence="1">The sequence shown here is derived from an EMBL/GenBank/DDBJ whole genome shotgun (WGS) entry which is preliminary data.</text>
</comment>
<dbReference type="Proteomes" id="UP000243525">
    <property type="component" value="Unassembled WGS sequence"/>
</dbReference>
<accession>A0A2T5C2M8</accession>
<dbReference type="AlphaFoldDB" id="A0A2T5C2M8"/>
<proteinExistence type="predicted"/>
<protein>
    <submittedName>
        <fullName evidence="1">Uncharacterized protein</fullName>
    </submittedName>
</protein>